<comment type="caution">
    <text evidence="3">The sequence shown here is derived from an EMBL/GenBank/DDBJ whole genome shotgun (WGS) entry which is preliminary data.</text>
</comment>
<evidence type="ECO:0000313" key="4">
    <source>
        <dbReference type="Proteomes" id="UP000267469"/>
    </source>
</evidence>
<feature type="domain" description="Mce/MlaD" evidence="2">
    <location>
        <begin position="36"/>
        <end position="112"/>
    </location>
</feature>
<dbReference type="InterPro" id="IPR003399">
    <property type="entry name" value="Mce/MlaD"/>
</dbReference>
<name>A0A3N0F4Q2_SINP1</name>
<dbReference type="OrthoDB" id="9769132at2"/>
<organism evidence="3 4">
    <name type="scientific">Sinomicrobium pectinilyticum</name>
    <dbReference type="NCBI Taxonomy" id="1084421"/>
    <lineage>
        <taxon>Bacteria</taxon>
        <taxon>Pseudomonadati</taxon>
        <taxon>Bacteroidota</taxon>
        <taxon>Flavobacteriia</taxon>
        <taxon>Flavobacteriales</taxon>
        <taxon>Flavobacteriaceae</taxon>
        <taxon>Sinomicrobium</taxon>
    </lineage>
</organism>
<dbReference type="PANTHER" id="PTHR33371:SF4">
    <property type="entry name" value="INTERMEMBRANE PHOSPHOLIPID TRANSPORT SYSTEM BINDING PROTEIN MLAD"/>
    <property type="match status" value="1"/>
</dbReference>
<feature type="transmembrane region" description="Helical" evidence="1">
    <location>
        <begin position="7"/>
        <end position="27"/>
    </location>
</feature>
<protein>
    <submittedName>
        <fullName evidence="3">MCE family protein</fullName>
    </submittedName>
</protein>
<dbReference type="PANTHER" id="PTHR33371">
    <property type="entry name" value="INTERMEMBRANE PHOSPHOLIPID TRANSPORT SYSTEM BINDING PROTEIN MLAD-RELATED"/>
    <property type="match status" value="1"/>
</dbReference>
<dbReference type="RefSeq" id="WP_123214016.1">
    <property type="nucleotide sequence ID" value="NZ_RJTM01000002.1"/>
</dbReference>
<reference evidence="3 4" key="1">
    <citation type="submission" date="2018-10" db="EMBL/GenBank/DDBJ databases">
        <title>Sinomicrobium pectinilyticum sp. nov., a pectinase-producing bacterium isolated from alkaline and saline soil, and emended description of the genus Sinomicrobium.</title>
        <authorList>
            <person name="Cheng B."/>
            <person name="Li C."/>
            <person name="Lai Q."/>
            <person name="Du M."/>
            <person name="Shao Z."/>
            <person name="Xu P."/>
            <person name="Yang C."/>
        </authorList>
    </citation>
    <scope>NUCLEOTIDE SEQUENCE [LARGE SCALE GENOMIC DNA]</scope>
    <source>
        <strain evidence="3 4">5DNS001</strain>
    </source>
</reference>
<dbReference type="InterPro" id="IPR052336">
    <property type="entry name" value="MlaD_Phospholipid_Transporter"/>
</dbReference>
<evidence type="ECO:0000256" key="1">
    <source>
        <dbReference type="SAM" id="Phobius"/>
    </source>
</evidence>
<dbReference type="Pfam" id="PF02470">
    <property type="entry name" value="MlaD"/>
    <property type="match status" value="1"/>
</dbReference>
<accession>A0A3N0F4Q2</accession>
<keyword evidence="1" id="KW-0472">Membrane</keyword>
<dbReference type="Proteomes" id="UP000267469">
    <property type="component" value="Unassembled WGS sequence"/>
</dbReference>
<keyword evidence="4" id="KW-1185">Reference proteome</keyword>
<evidence type="ECO:0000313" key="3">
    <source>
        <dbReference type="EMBL" id="RNL95104.1"/>
    </source>
</evidence>
<keyword evidence="1" id="KW-0812">Transmembrane</keyword>
<keyword evidence="1" id="KW-1133">Transmembrane helix</keyword>
<dbReference type="AlphaFoldDB" id="A0A3N0F4Q2"/>
<evidence type="ECO:0000259" key="2">
    <source>
        <dbReference type="Pfam" id="PF02470"/>
    </source>
</evidence>
<proteinExistence type="predicted"/>
<gene>
    <name evidence="3" type="ORF">ED312_00430</name>
</gene>
<dbReference type="EMBL" id="RJTM01000002">
    <property type="protein sequence ID" value="RNL95104.1"/>
    <property type="molecule type" value="Genomic_DNA"/>
</dbReference>
<sequence>MKISRELKTAIIVLGGILLFILGFSFLKSNPIFKSYRTYYAVYDHVGGLATGTSVSINGFTVGKIMDIRFLNERGKLLVTFSVENDFEFSQNSKAVLFDTGIIGGKGIQIVPVFDGSPVSVSGDTLPSSIKPGLTELVTQKLTPLQAQLGSMLEHADSVLSGVNTILDDDTKANLKASMANLKDITENFKSSSVALNGLLRDNKEKLDNSITNIEGLTGNLKDVSDTLAAADLGRTMAELQQTINGFNNVIAKIDRGEGSVGKLLKDEELYDNLTGASLQLEQLLEDMKLNPKRYVHFSLFGKKPKPYETPEEETEN</sequence>